<keyword evidence="1" id="KW-1133">Transmembrane helix</keyword>
<evidence type="ECO:0000313" key="4">
    <source>
        <dbReference type="Proteomes" id="UP000187735"/>
    </source>
</evidence>
<proteinExistence type="predicted"/>
<dbReference type="SUPFAM" id="SSF53300">
    <property type="entry name" value="vWA-like"/>
    <property type="match status" value="1"/>
</dbReference>
<feature type="transmembrane region" description="Helical" evidence="1">
    <location>
        <begin position="21"/>
        <end position="44"/>
    </location>
</feature>
<keyword evidence="1" id="KW-0812">Transmembrane</keyword>
<name>A0A1P8WBE2_9PLAN</name>
<organism evidence="3 4">
    <name type="scientific">Fuerstiella marisgermanici</name>
    <dbReference type="NCBI Taxonomy" id="1891926"/>
    <lineage>
        <taxon>Bacteria</taxon>
        <taxon>Pseudomonadati</taxon>
        <taxon>Planctomycetota</taxon>
        <taxon>Planctomycetia</taxon>
        <taxon>Planctomycetales</taxon>
        <taxon>Planctomycetaceae</taxon>
        <taxon>Fuerstiella</taxon>
    </lineage>
</organism>
<evidence type="ECO:0000259" key="2">
    <source>
        <dbReference type="PROSITE" id="PS50234"/>
    </source>
</evidence>
<dbReference type="InterPro" id="IPR002035">
    <property type="entry name" value="VWF_A"/>
</dbReference>
<dbReference type="InterPro" id="IPR028087">
    <property type="entry name" value="Tad_N"/>
</dbReference>
<dbReference type="InterPro" id="IPR051266">
    <property type="entry name" value="CLCR"/>
</dbReference>
<dbReference type="Pfam" id="PF13400">
    <property type="entry name" value="Tad"/>
    <property type="match status" value="1"/>
</dbReference>
<evidence type="ECO:0000256" key="1">
    <source>
        <dbReference type="SAM" id="Phobius"/>
    </source>
</evidence>
<dbReference type="SMART" id="SM00327">
    <property type="entry name" value="VWA"/>
    <property type="match status" value="1"/>
</dbReference>
<gene>
    <name evidence="3" type="ORF">Fuma_00931</name>
</gene>
<keyword evidence="4" id="KW-1185">Reference proteome</keyword>
<dbReference type="STRING" id="1891926.Fuma_00931"/>
<dbReference type="PANTHER" id="PTHR10579:SF43">
    <property type="entry name" value="ZINC FINGER (C3HC4-TYPE RING FINGER) FAMILY PROTEIN"/>
    <property type="match status" value="1"/>
</dbReference>
<dbReference type="Pfam" id="PF00092">
    <property type="entry name" value="VWA"/>
    <property type="match status" value="1"/>
</dbReference>
<dbReference type="EMBL" id="CP017641">
    <property type="protein sequence ID" value="APZ91343.1"/>
    <property type="molecule type" value="Genomic_DNA"/>
</dbReference>
<feature type="domain" description="VWFA" evidence="2">
    <location>
        <begin position="171"/>
        <end position="347"/>
    </location>
</feature>
<dbReference type="CDD" id="cd00198">
    <property type="entry name" value="vWFA"/>
    <property type="match status" value="1"/>
</dbReference>
<evidence type="ECO:0000313" key="3">
    <source>
        <dbReference type="EMBL" id="APZ91343.1"/>
    </source>
</evidence>
<dbReference type="InterPro" id="IPR036465">
    <property type="entry name" value="vWFA_dom_sf"/>
</dbReference>
<dbReference type="RefSeq" id="WP_077023118.1">
    <property type="nucleotide sequence ID" value="NZ_CP017641.1"/>
</dbReference>
<dbReference type="Gene3D" id="3.40.50.410">
    <property type="entry name" value="von Willebrand factor, type A domain"/>
    <property type="match status" value="1"/>
</dbReference>
<protein>
    <submittedName>
        <fullName evidence="3">Calcium-activated chloride channel protein 1</fullName>
    </submittedName>
</protein>
<dbReference type="AlphaFoldDB" id="A0A1P8WBE2"/>
<accession>A0A1P8WBE2</accession>
<sequence>MRKLPFTRTLQQPSSRRQGAILMLIVLCVPVILAFSAFAINIAWMQLTRTELRTATDAAARAGSRTLSLSQSPATARASAKAAASRNTVAGDGLTLNDADVVFGSSERTGVAKWSFTPAADSDPELNGVRIVGSRTAGSPDGPITMLFAGMFDRSNFEPVKSATASQLDRDVMLVLDRSGSMGTVTPGGTRWTDLKLAVDAFLAALALTPQDEFVGLATYSTTSTLDENLALSYTPVQTNISSITPNGWTAIGLGLQDGITGVLDPSYTRPNAAKTILLMTDGNHNTDLDPVGVAQTAHDTHNITVHTITFSSGADQTHMQQVAAAGGGKHWHADDQAQLISVFEEIANNLPTLITE</sequence>
<dbReference type="OrthoDB" id="242905at2"/>
<dbReference type="Proteomes" id="UP000187735">
    <property type="component" value="Chromosome"/>
</dbReference>
<dbReference type="KEGG" id="fmr:Fuma_00931"/>
<dbReference type="PANTHER" id="PTHR10579">
    <property type="entry name" value="CALCIUM-ACTIVATED CHLORIDE CHANNEL REGULATOR"/>
    <property type="match status" value="1"/>
</dbReference>
<dbReference type="PROSITE" id="PS50234">
    <property type="entry name" value="VWFA"/>
    <property type="match status" value="1"/>
</dbReference>
<reference evidence="3 4" key="1">
    <citation type="journal article" date="2016" name="Front. Microbiol.">
        <title>Fuerstia marisgermanicae gen. nov., sp. nov., an Unusual Member of the Phylum Planctomycetes from the German Wadden Sea.</title>
        <authorList>
            <person name="Kohn T."/>
            <person name="Heuer A."/>
            <person name="Jogler M."/>
            <person name="Vollmers J."/>
            <person name="Boedeker C."/>
            <person name="Bunk B."/>
            <person name="Rast P."/>
            <person name="Borchert D."/>
            <person name="Glockner I."/>
            <person name="Freese H.M."/>
            <person name="Klenk H.P."/>
            <person name="Overmann J."/>
            <person name="Kaster A.K."/>
            <person name="Rohde M."/>
            <person name="Wiegand S."/>
            <person name="Jogler C."/>
        </authorList>
    </citation>
    <scope>NUCLEOTIDE SEQUENCE [LARGE SCALE GENOMIC DNA]</scope>
    <source>
        <strain evidence="3 4">NH11</strain>
    </source>
</reference>
<keyword evidence="1" id="KW-0472">Membrane</keyword>